<dbReference type="RefSeq" id="WP_016484242.1">
    <property type="nucleotide sequence ID" value="NZ_AP015029.1"/>
</dbReference>
<accession>A0A1L7N595</accession>
<dbReference type="Pfam" id="PF02566">
    <property type="entry name" value="OsmC"/>
    <property type="match status" value="1"/>
</dbReference>
<dbReference type="InterPro" id="IPR052707">
    <property type="entry name" value="OsmC_Ohr_Peroxiredoxin"/>
</dbReference>
<proteinExistence type="predicted"/>
<dbReference type="InterPro" id="IPR036102">
    <property type="entry name" value="OsmC/Ohrsf"/>
</dbReference>
<sequence>MKKTASAIWQGGLKDGKGLLSTESGALKQNPYGFNTRFEGTPGTNPEELIGAAHAGCFSMALSMMLGEAGLTADRIDTAAEVTLDKQPDGFAITAVHLVLRAKVPGASEAQFLDIAKKAKEGCPVSKVLNAKISLDAALVG</sequence>
<gene>
    <name evidence="2" type="ORF">ID616_00540</name>
    <name evidence="1" type="ORF">KF715C_ch460</name>
</gene>
<dbReference type="PANTHER" id="PTHR42830">
    <property type="entry name" value="OSMOTICALLY INDUCIBLE FAMILY PROTEIN"/>
    <property type="match status" value="1"/>
</dbReference>
<evidence type="ECO:0000313" key="4">
    <source>
        <dbReference type="Proteomes" id="UP000516786"/>
    </source>
</evidence>
<evidence type="ECO:0000313" key="3">
    <source>
        <dbReference type="Proteomes" id="UP000218731"/>
    </source>
</evidence>
<dbReference type="NCBIfam" id="TIGR03562">
    <property type="entry name" value="osmo_induc_OsmC"/>
    <property type="match status" value="1"/>
</dbReference>
<dbReference type="Gene3D" id="3.30.300.20">
    <property type="match status" value="1"/>
</dbReference>
<reference evidence="1 3" key="1">
    <citation type="submission" date="2015-11" db="EMBL/GenBank/DDBJ databases">
        <title>Complete genome sequencing of a biphenyl-degrading bacterium, Pseudomonas putida KF715 (=NBRC110667).</title>
        <authorList>
            <person name="Suenaga H."/>
            <person name="Fujihara N."/>
            <person name="Watanabe T."/>
            <person name="Hirose J."/>
            <person name="Kimura N."/>
            <person name="Yamazoe A."/>
            <person name="Hosoyama A."/>
            <person name="Shimodaira J."/>
            <person name="Furukawa K."/>
        </authorList>
    </citation>
    <scope>NUCLEOTIDE SEQUENCE [LARGE SCALE GENOMIC DNA]</scope>
    <source>
        <strain evidence="1 3">KF715</strain>
    </source>
</reference>
<evidence type="ECO:0000313" key="2">
    <source>
        <dbReference type="EMBL" id="QOC98255.1"/>
    </source>
</evidence>
<evidence type="ECO:0000313" key="1">
    <source>
        <dbReference type="EMBL" id="BAW20619.1"/>
    </source>
</evidence>
<dbReference type="Proteomes" id="UP000218731">
    <property type="component" value="Chromosome 1"/>
</dbReference>
<dbReference type="AlphaFoldDB" id="A0A1L7N595"/>
<dbReference type="EMBL" id="AP015029">
    <property type="protein sequence ID" value="BAW20619.1"/>
    <property type="molecule type" value="Genomic_DNA"/>
</dbReference>
<dbReference type="EMBL" id="CP061723">
    <property type="protein sequence ID" value="QOC98255.1"/>
    <property type="molecule type" value="Genomic_DNA"/>
</dbReference>
<dbReference type="InterPro" id="IPR003718">
    <property type="entry name" value="OsmC/Ohr_fam"/>
</dbReference>
<dbReference type="GO" id="GO:0004601">
    <property type="term" value="F:peroxidase activity"/>
    <property type="evidence" value="ECO:0007669"/>
    <property type="project" value="InterPro"/>
</dbReference>
<protein>
    <submittedName>
        <fullName evidence="2">OsmC family protein</fullName>
    </submittedName>
    <submittedName>
        <fullName evidence="1">Peroxiredoxin</fullName>
    </submittedName>
</protein>
<dbReference type="InterPro" id="IPR019904">
    <property type="entry name" value="Peroxiredoxin_OsmC"/>
</dbReference>
<dbReference type="GO" id="GO:0006979">
    <property type="term" value="P:response to oxidative stress"/>
    <property type="evidence" value="ECO:0007669"/>
    <property type="project" value="InterPro"/>
</dbReference>
<dbReference type="SUPFAM" id="SSF82784">
    <property type="entry name" value="OsmC-like"/>
    <property type="match status" value="1"/>
</dbReference>
<dbReference type="PANTHER" id="PTHR42830:SF1">
    <property type="entry name" value="OSMOTICALLY INDUCIBLE FAMILY PROTEIN"/>
    <property type="match status" value="1"/>
</dbReference>
<organism evidence="1 3">
    <name type="scientific">Pseudomonas putida</name>
    <name type="common">Arthrobacter siderocapsulatus</name>
    <dbReference type="NCBI Taxonomy" id="303"/>
    <lineage>
        <taxon>Bacteria</taxon>
        <taxon>Pseudomonadati</taxon>
        <taxon>Pseudomonadota</taxon>
        <taxon>Gammaproteobacteria</taxon>
        <taxon>Pseudomonadales</taxon>
        <taxon>Pseudomonadaceae</taxon>
        <taxon>Pseudomonas</taxon>
    </lineage>
</organism>
<name>A0A1L7N595_PSEPU</name>
<reference evidence="2 4" key="2">
    <citation type="submission" date="2020-09" db="EMBL/GenBank/DDBJ databases">
        <title>Co-existence of a novel multidrug-resistance efflux pump with carbapenem resistance gene blaVIM-2 in one megaplasmid in Pseudomonas putida.</title>
        <authorList>
            <person name="Peng K."/>
            <person name="Li R."/>
        </authorList>
    </citation>
    <scope>NUCLEOTIDE SEQUENCE [LARGE SCALE GENOMIC DNA]</scope>
    <source>
        <strain evidence="2 4">ZXPA-20</strain>
    </source>
</reference>
<dbReference type="Proteomes" id="UP000516786">
    <property type="component" value="Chromosome"/>
</dbReference>
<dbReference type="InterPro" id="IPR015946">
    <property type="entry name" value="KH_dom-like_a/b"/>
</dbReference>